<dbReference type="AlphaFoldDB" id="A0A6S6TPP0"/>
<proteinExistence type="predicted"/>
<dbReference type="Gene3D" id="2.50.20.10">
    <property type="entry name" value="Lipoprotein localisation LolA/LolB/LppX"/>
    <property type="match status" value="1"/>
</dbReference>
<accession>A0A6S6TPP0</accession>
<protein>
    <recommendedName>
        <fullName evidence="2">Outer membrane lipoprotein carrier protein LolA</fullName>
    </recommendedName>
</protein>
<sequence length="154" mass="18295">MLFSIFSWAESIRFVEEKYYEALESTFHKTGTVSFFKDSMLIQYDKDDTLLTYNGDTLIIQKGEEQEVLDLNKSIEVKIFFILFEAVYFENEKVLARYFEIEKQKKMIVLKPHRSISSYVEGVSYKKTDSKLDFLQIELRTADRIRIEELDEVP</sequence>
<evidence type="ECO:0008006" key="2">
    <source>
        <dbReference type="Google" id="ProtNLM"/>
    </source>
</evidence>
<gene>
    <name evidence="1" type="ORF">HELGO_WM17545</name>
</gene>
<organism evidence="1">
    <name type="scientific">uncultured Sulfurovum sp</name>
    <dbReference type="NCBI Taxonomy" id="269237"/>
    <lineage>
        <taxon>Bacteria</taxon>
        <taxon>Pseudomonadati</taxon>
        <taxon>Campylobacterota</taxon>
        <taxon>Epsilonproteobacteria</taxon>
        <taxon>Campylobacterales</taxon>
        <taxon>Sulfurovaceae</taxon>
        <taxon>Sulfurovum</taxon>
        <taxon>environmental samples</taxon>
    </lineage>
</organism>
<reference evidence="1" key="1">
    <citation type="submission" date="2020-01" db="EMBL/GenBank/DDBJ databases">
        <authorList>
            <person name="Meier V. D."/>
            <person name="Meier V D."/>
        </authorList>
    </citation>
    <scope>NUCLEOTIDE SEQUENCE</scope>
    <source>
        <strain evidence="1">HLG_WM_MAG_05</strain>
    </source>
</reference>
<name>A0A6S6TPP0_9BACT</name>
<evidence type="ECO:0000313" key="1">
    <source>
        <dbReference type="EMBL" id="CAA6818560.1"/>
    </source>
</evidence>
<dbReference type="EMBL" id="CACVAU010000054">
    <property type="protein sequence ID" value="CAA6818560.1"/>
    <property type="molecule type" value="Genomic_DNA"/>
</dbReference>